<gene>
    <name evidence="1" type="ORF">E5288_WYG011411</name>
</gene>
<organism evidence="1 2">
    <name type="scientific">Bos mutus</name>
    <name type="common">wild yak</name>
    <dbReference type="NCBI Taxonomy" id="72004"/>
    <lineage>
        <taxon>Eukaryota</taxon>
        <taxon>Metazoa</taxon>
        <taxon>Chordata</taxon>
        <taxon>Craniata</taxon>
        <taxon>Vertebrata</taxon>
        <taxon>Euteleostomi</taxon>
        <taxon>Mammalia</taxon>
        <taxon>Eutheria</taxon>
        <taxon>Laurasiatheria</taxon>
        <taxon>Artiodactyla</taxon>
        <taxon>Ruminantia</taxon>
        <taxon>Pecora</taxon>
        <taxon>Bovidae</taxon>
        <taxon>Bovinae</taxon>
        <taxon>Bos</taxon>
    </lineage>
</organism>
<dbReference type="AlphaFoldDB" id="A0A6B0R8M7"/>
<sequence>MKEILMTWFETQLCHLVLQTSNCKQDPEKIISVSNREIWKYVVKAFVLFVKTVIAIQAMLKTMTEAARVRE</sequence>
<dbReference type="EMBL" id="VBQZ03000026">
    <property type="protein sequence ID" value="MXQ85351.1"/>
    <property type="molecule type" value="Genomic_DNA"/>
</dbReference>
<evidence type="ECO:0000313" key="1">
    <source>
        <dbReference type="EMBL" id="MXQ85351.1"/>
    </source>
</evidence>
<reference evidence="1" key="1">
    <citation type="submission" date="2019-10" db="EMBL/GenBank/DDBJ databases">
        <title>The sequence and de novo assembly of the wild yak genome.</title>
        <authorList>
            <person name="Liu Y."/>
        </authorList>
    </citation>
    <scope>NUCLEOTIDE SEQUENCE [LARGE SCALE GENOMIC DNA]</scope>
    <source>
        <strain evidence="1">WY2019</strain>
    </source>
</reference>
<keyword evidence="2" id="KW-1185">Reference proteome</keyword>
<dbReference type="Proteomes" id="UP000322234">
    <property type="component" value="Unassembled WGS sequence"/>
</dbReference>
<proteinExistence type="predicted"/>
<accession>A0A6B0R8M7</accession>
<name>A0A6B0R8M7_9CETA</name>
<evidence type="ECO:0000313" key="2">
    <source>
        <dbReference type="Proteomes" id="UP000322234"/>
    </source>
</evidence>
<comment type="caution">
    <text evidence="1">The sequence shown here is derived from an EMBL/GenBank/DDBJ whole genome shotgun (WGS) entry which is preliminary data.</text>
</comment>
<protein>
    <submittedName>
        <fullName evidence="1">Uncharacterized protein</fullName>
    </submittedName>
</protein>